<accession>A0ABR0NH04</accession>
<evidence type="ECO:0000313" key="2">
    <source>
        <dbReference type="Proteomes" id="UP001358586"/>
    </source>
</evidence>
<keyword evidence="2" id="KW-1185">Reference proteome</keyword>
<dbReference type="EMBL" id="JARKNE010000010">
    <property type="protein sequence ID" value="KAK5794099.1"/>
    <property type="molecule type" value="Genomic_DNA"/>
</dbReference>
<gene>
    <name evidence="1" type="ORF">PVK06_035301</name>
</gene>
<organism evidence="1 2">
    <name type="scientific">Gossypium arboreum</name>
    <name type="common">Tree cotton</name>
    <name type="synonym">Gossypium nanking</name>
    <dbReference type="NCBI Taxonomy" id="29729"/>
    <lineage>
        <taxon>Eukaryota</taxon>
        <taxon>Viridiplantae</taxon>
        <taxon>Streptophyta</taxon>
        <taxon>Embryophyta</taxon>
        <taxon>Tracheophyta</taxon>
        <taxon>Spermatophyta</taxon>
        <taxon>Magnoliopsida</taxon>
        <taxon>eudicotyledons</taxon>
        <taxon>Gunneridae</taxon>
        <taxon>Pentapetalae</taxon>
        <taxon>rosids</taxon>
        <taxon>malvids</taxon>
        <taxon>Malvales</taxon>
        <taxon>Malvaceae</taxon>
        <taxon>Malvoideae</taxon>
        <taxon>Gossypium</taxon>
    </lineage>
</organism>
<proteinExistence type="predicted"/>
<sequence length="110" mass="12836">MQSALIPLGVCKEVEKFICQFIWGSSNISQKTALVGWEKCYLPLDREGLGLRRTEYQNKAFLLKLGFQKEALWVRILKSKYKIDEDCPQNVERRCCSFTWKSILSVWADL</sequence>
<name>A0ABR0NH04_GOSAR</name>
<comment type="caution">
    <text evidence="1">The sequence shown here is derived from an EMBL/GenBank/DDBJ whole genome shotgun (WGS) entry which is preliminary data.</text>
</comment>
<protein>
    <submittedName>
        <fullName evidence="1">Uncharacterized protein</fullName>
    </submittedName>
</protein>
<evidence type="ECO:0000313" key="1">
    <source>
        <dbReference type="EMBL" id="KAK5794099.1"/>
    </source>
</evidence>
<dbReference type="Proteomes" id="UP001358586">
    <property type="component" value="Chromosome 10"/>
</dbReference>
<reference evidence="1 2" key="1">
    <citation type="submission" date="2023-03" db="EMBL/GenBank/DDBJ databases">
        <title>WGS of Gossypium arboreum.</title>
        <authorList>
            <person name="Yu D."/>
        </authorList>
    </citation>
    <scope>NUCLEOTIDE SEQUENCE [LARGE SCALE GENOMIC DNA]</scope>
    <source>
        <tissue evidence="1">Leaf</tissue>
    </source>
</reference>